<dbReference type="GO" id="GO:0009146">
    <property type="term" value="P:purine nucleoside triphosphate catabolic process"/>
    <property type="evidence" value="ECO:0007669"/>
    <property type="project" value="UniProtKB-UniRule"/>
</dbReference>
<evidence type="ECO:0000256" key="9">
    <source>
        <dbReference type="ARBA" id="ARBA00052017"/>
    </source>
</evidence>
<evidence type="ECO:0000313" key="13">
    <source>
        <dbReference type="Proteomes" id="UP000295438"/>
    </source>
</evidence>
<evidence type="ECO:0000256" key="1">
    <source>
        <dbReference type="ARBA" id="ARBA00008023"/>
    </source>
</evidence>
<evidence type="ECO:0000256" key="8">
    <source>
        <dbReference type="ARBA" id="ARBA00051875"/>
    </source>
</evidence>
<organism evidence="12 13">
    <name type="scientific">Algoriphagus formosus</name>
    <dbReference type="NCBI Taxonomy" id="2007308"/>
    <lineage>
        <taxon>Bacteria</taxon>
        <taxon>Pseudomonadati</taxon>
        <taxon>Bacteroidota</taxon>
        <taxon>Cytophagia</taxon>
        <taxon>Cytophagales</taxon>
        <taxon>Cyclobacteriaceae</taxon>
        <taxon>Algoriphagus</taxon>
    </lineage>
</organism>
<gene>
    <name evidence="12" type="ORF">E1898_11310</name>
</gene>
<evidence type="ECO:0000256" key="7">
    <source>
        <dbReference type="ARBA" id="ARBA00023080"/>
    </source>
</evidence>
<dbReference type="NCBIfam" id="TIGR00042">
    <property type="entry name" value="RdgB/HAM1 family non-canonical purine NTP pyrophosphatase"/>
    <property type="match status" value="1"/>
</dbReference>
<comment type="subunit">
    <text evidence="2 10">Homodimer.</text>
</comment>
<dbReference type="HAMAP" id="MF_01405">
    <property type="entry name" value="Non_canon_purine_NTPase"/>
    <property type="match status" value="1"/>
</dbReference>
<comment type="caution">
    <text evidence="10">Lacks conserved residue(s) required for the propagation of feature annotation.</text>
</comment>
<dbReference type="RefSeq" id="WP_133390937.1">
    <property type="nucleotide sequence ID" value="NZ_SMUW01000034.1"/>
</dbReference>
<sequence length="193" mass="21581">MKICFATNNSKKIEEVRAALPKSIEIVSLKEIGCEEELPETGDTLDHNAFQKARYVKEKYGVDCFADDTGLEVAALQGEPGVYSGRYAGEPRSDERNVDLLLKNLSGISNREAQFRTVIALILGEDEYAFEGVAKGKIIEERRGEKGFGYDPVFVPEGMNRTFAELDMEEKNRISHRGKAVHALVQFLTSKNF</sequence>
<proteinExistence type="inferred from homology"/>
<dbReference type="PANTHER" id="PTHR11067">
    <property type="entry name" value="INOSINE TRIPHOSPHATE PYROPHOSPHATASE/HAM1 PROTEIN"/>
    <property type="match status" value="1"/>
</dbReference>
<dbReference type="CDD" id="cd00515">
    <property type="entry name" value="HAM1"/>
    <property type="match status" value="1"/>
</dbReference>
<comment type="similarity">
    <text evidence="1 10 11">Belongs to the HAM1 NTPase family.</text>
</comment>
<name>A0A4R5UY08_9BACT</name>
<dbReference type="Proteomes" id="UP000295438">
    <property type="component" value="Unassembled WGS sequence"/>
</dbReference>
<dbReference type="InterPro" id="IPR029001">
    <property type="entry name" value="ITPase-like_fam"/>
</dbReference>
<dbReference type="GO" id="GO:0017111">
    <property type="term" value="F:ribonucleoside triphosphate phosphatase activity"/>
    <property type="evidence" value="ECO:0007669"/>
    <property type="project" value="InterPro"/>
</dbReference>
<dbReference type="EMBL" id="SMUW01000034">
    <property type="protein sequence ID" value="TDK44253.1"/>
    <property type="molecule type" value="Genomic_DNA"/>
</dbReference>
<dbReference type="FunFam" id="3.90.950.10:FF:000001">
    <property type="entry name" value="dITP/XTP pyrophosphatase"/>
    <property type="match status" value="1"/>
</dbReference>
<protein>
    <recommendedName>
        <fullName evidence="10">dITP/XTP pyrophosphatase</fullName>
        <ecNumber evidence="10">3.6.1.66</ecNumber>
    </recommendedName>
    <alternativeName>
        <fullName evidence="10">Non-canonical purine NTP pyrophosphatase</fullName>
    </alternativeName>
    <alternativeName>
        <fullName evidence="10">Non-standard purine NTP pyrophosphatase</fullName>
    </alternativeName>
    <alternativeName>
        <fullName evidence="10">Nucleoside-triphosphate diphosphatase</fullName>
    </alternativeName>
    <alternativeName>
        <fullName evidence="10">Nucleoside-triphosphate pyrophosphatase</fullName>
        <shortName evidence="10">NTPase</shortName>
    </alternativeName>
</protein>
<dbReference type="GO" id="GO:0035870">
    <property type="term" value="F:dITP diphosphatase activity"/>
    <property type="evidence" value="ECO:0007669"/>
    <property type="project" value="UniProtKB-UniRule"/>
</dbReference>
<dbReference type="Pfam" id="PF01725">
    <property type="entry name" value="Ham1p_like"/>
    <property type="match status" value="1"/>
</dbReference>
<evidence type="ECO:0000256" key="10">
    <source>
        <dbReference type="HAMAP-Rule" id="MF_01405"/>
    </source>
</evidence>
<feature type="binding site" evidence="10">
    <location>
        <position position="171"/>
    </location>
    <ligand>
        <name>substrate</name>
    </ligand>
</feature>
<feature type="binding site" evidence="10">
    <location>
        <begin position="176"/>
        <end position="177"/>
    </location>
    <ligand>
        <name>substrate</name>
    </ligand>
</feature>
<dbReference type="GO" id="GO:0036222">
    <property type="term" value="F:XTP diphosphatase activity"/>
    <property type="evidence" value="ECO:0007669"/>
    <property type="project" value="UniProtKB-UniRule"/>
</dbReference>
<dbReference type="GO" id="GO:0000166">
    <property type="term" value="F:nucleotide binding"/>
    <property type="evidence" value="ECO:0007669"/>
    <property type="project" value="UniProtKB-KW"/>
</dbReference>
<keyword evidence="4 10" id="KW-0547">Nucleotide-binding</keyword>
<dbReference type="InterPro" id="IPR020922">
    <property type="entry name" value="dITP/XTP_pyrophosphatase"/>
</dbReference>
<dbReference type="AlphaFoldDB" id="A0A4R5UY08"/>
<comment type="function">
    <text evidence="10">Pyrophosphatase that catalyzes the hydrolysis of nucleoside triphosphates to their monophosphate derivatives, with a high preference for the non-canonical purine nucleotides XTP (xanthosine triphosphate), dITP (deoxyinosine triphosphate) and ITP. Seems to function as a house-cleaning enzyme that removes non-canonical purine nucleotides from the nucleotide pool, thus preventing their incorporation into DNA/RNA and avoiding chromosomal lesions.</text>
</comment>
<dbReference type="InterPro" id="IPR002637">
    <property type="entry name" value="RdgB/HAM1"/>
</dbReference>
<comment type="caution">
    <text evidence="12">The sequence shown here is derived from an EMBL/GenBank/DDBJ whole genome shotgun (WGS) entry which is preliminary data.</text>
</comment>
<dbReference type="EC" id="3.6.1.66" evidence="10"/>
<comment type="catalytic activity">
    <reaction evidence="8 10">
        <text>dITP + H2O = dIMP + diphosphate + H(+)</text>
        <dbReference type="Rhea" id="RHEA:28342"/>
        <dbReference type="ChEBI" id="CHEBI:15377"/>
        <dbReference type="ChEBI" id="CHEBI:15378"/>
        <dbReference type="ChEBI" id="CHEBI:33019"/>
        <dbReference type="ChEBI" id="CHEBI:61194"/>
        <dbReference type="ChEBI" id="CHEBI:61382"/>
        <dbReference type="EC" id="3.6.1.66"/>
    </reaction>
</comment>
<feature type="binding site" evidence="10">
    <location>
        <begin position="148"/>
        <end position="151"/>
    </location>
    <ligand>
        <name>substrate</name>
    </ligand>
</feature>
<dbReference type="GO" id="GO:0036220">
    <property type="term" value="F:ITP diphosphatase activity"/>
    <property type="evidence" value="ECO:0007669"/>
    <property type="project" value="UniProtKB-UniRule"/>
</dbReference>
<comment type="cofactor">
    <cofactor evidence="10">
        <name>Mg(2+)</name>
        <dbReference type="ChEBI" id="CHEBI:18420"/>
    </cofactor>
    <text evidence="10">Binds 1 Mg(2+) ion per subunit.</text>
</comment>
<evidence type="ECO:0000256" key="5">
    <source>
        <dbReference type="ARBA" id="ARBA00022801"/>
    </source>
</evidence>
<dbReference type="PANTHER" id="PTHR11067:SF9">
    <property type="entry name" value="INOSINE TRIPHOSPHATE PYROPHOSPHATASE"/>
    <property type="match status" value="1"/>
</dbReference>
<dbReference type="GO" id="GO:0009117">
    <property type="term" value="P:nucleotide metabolic process"/>
    <property type="evidence" value="ECO:0007669"/>
    <property type="project" value="UniProtKB-KW"/>
</dbReference>
<evidence type="ECO:0000256" key="2">
    <source>
        <dbReference type="ARBA" id="ARBA00011738"/>
    </source>
</evidence>
<comment type="catalytic activity">
    <reaction evidence="10">
        <text>ITP + H2O = IMP + diphosphate + H(+)</text>
        <dbReference type="Rhea" id="RHEA:29399"/>
        <dbReference type="ChEBI" id="CHEBI:15377"/>
        <dbReference type="ChEBI" id="CHEBI:15378"/>
        <dbReference type="ChEBI" id="CHEBI:33019"/>
        <dbReference type="ChEBI" id="CHEBI:58053"/>
        <dbReference type="ChEBI" id="CHEBI:61402"/>
        <dbReference type="EC" id="3.6.1.66"/>
    </reaction>
</comment>
<accession>A0A4R5UY08</accession>
<keyword evidence="5 10" id="KW-0378">Hydrolase</keyword>
<feature type="active site" description="Proton acceptor" evidence="10">
    <location>
        <position position="68"/>
    </location>
</feature>
<evidence type="ECO:0000256" key="6">
    <source>
        <dbReference type="ARBA" id="ARBA00022842"/>
    </source>
</evidence>
<evidence type="ECO:0000256" key="4">
    <source>
        <dbReference type="ARBA" id="ARBA00022741"/>
    </source>
</evidence>
<feature type="binding site" evidence="10">
    <location>
        <position position="69"/>
    </location>
    <ligand>
        <name>substrate</name>
    </ligand>
</feature>
<reference evidence="12 13" key="1">
    <citation type="submission" date="2019-03" db="EMBL/GenBank/DDBJ databases">
        <title>Algoriphagus aquimaris sp. nov., isolated form marine sediment in Pohang, Korea.</title>
        <authorList>
            <person name="Kim J."/>
            <person name="Yoon S.-H."/>
            <person name="Lee S.-S."/>
        </authorList>
    </citation>
    <scope>NUCLEOTIDE SEQUENCE [LARGE SCALE GENOMIC DNA]</scope>
    <source>
        <strain evidence="12 13">F21</strain>
    </source>
</reference>
<evidence type="ECO:0000256" key="3">
    <source>
        <dbReference type="ARBA" id="ARBA00022723"/>
    </source>
</evidence>
<keyword evidence="3 10" id="KW-0479">Metal-binding</keyword>
<keyword evidence="13" id="KW-1185">Reference proteome</keyword>
<dbReference type="Gene3D" id="3.90.950.10">
    <property type="match status" value="1"/>
</dbReference>
<keyword evidence="7 10" id="KW-0546">Nucleotide metabolism</keyword>
<feature type="binding site" evidence="10">
    <location>
        <position position="68"/>
    </location>
    <ligand>
        <name>Mg(2+)</name>
        <dbReference type="ChEBI" id="CHEBI:18420"/>
    </ligand>
</feature>
<keyword evidence="6 10" id="KW-0460">Magnesium</keyword>
<comment type="catalytic activity">
    <reaction evidence="9 10">
        <text>XTP + H2O = XMP + diphosphate + H(+)</text>
        <dbReference type="Rhea" id="RHEA:28610"/>
        <dbReference type="ChEBI" id="CHEBI:15377"/>
        <dbReference type="ChEBI" id="CHEBI:15378"/>
        <dbReference type="ChEBI" id="CHEBI:33019"/>
        <dbReference type="ChEBI" id="CHEBI:57464"/>
        <dbReference type="ChEBI" id="CHEBI:61314"/>
        <dbReference type="EC" id="3.6.1.66"/>
    </reaction>
</comment>
<feature type="binding site" evidence="10">
    <location>
        <begin position="7"/>
        <end position="12"/>
    </location>
    <ligand>
        <name>substrate</name>
    </ligand>
</feature>
<dbReference type="NCBIfam" id="NF011398">
    <property type="entry name" value="PRK14823.1"/>
    <property type="match status" value="1"/>
</dbReference>
<evidence type="ECO:0000313" key="12">
    <source>
        <dbReference type="EMBL" id="TDK44253.1"/>
    </source>
</evidence>
<dbReference type="SUPFAM" id="SSF52972">
    <property type="entry name" value="ITPase-like"/>
    <property type="match status" value="1"/>
</dbReference>
<dbReference type="GO" id="GO:0005829">
    <property type="term" value="C:cytosol"/>
    <property type="evidence" value="ECO:0007669"/>
    <property type="project" value="TreeGrafter"/>
</dbReference>
<dbReference type="GO" id="GO:0046872">
    <property type="term" value="F:metal ion binding"/>
    <property type="evidence" value="ECO:0007669"/>
    <property type="project" value="UniProtKB-KW"/>
</dbReference>
<evidence type="ECO:0000256" key="11">
    <source>
        <dbReference type="RuleBase" id="RU003781"/>
    </source>
</evidence>